<protein>
    <submittedName>
        <fullName evidence="3">Fructosamine kinase family protein</fullName>
    </submittedName>
</protein>
<proteinExistence type="inferred from homology"/>
<sequence length="297" mass="32628">MNDNDDIWPAIEQALRAALGESFRLGEAQPVSGASMDRAYRVATTDGTLFLKIGRPEREADFVAEAAGLTELGQAHGLRVPGVLARGRAGPAAFLAIEHLALRPLDAEAMTALGEGLAELHGIAAPRFGWDRDNTIGTTPQRNARTGQWLEFWRENRLGYQLELAAERGNRELARAGDRLLATLPDLLAGHRPEASLLHGDLWGGNAAMDDAGRPVIFDPAVYYGDRETDLAMTELFGGFSPLFFEAYHGAWPLEAGYREIRRDLYQLYHLLNHDALFGGHYAAESQRVIERLLAKG</sequence>
<keyword evidence="2 3" id="KW-0418">Kinase</keyword>
<name>A0ABU3BCR5_9GAMM</name>
<evidence type="ECO:0000256" key="1">
    <source>
        <dbReference type="ARBA" id="ARBA00009460"/>
    </source>
</evidence>
<reference evidence="3 4" key="1">
    <citation type="submission" date="2023-09" db="EMBL/GenBank/DDBJ databases">
        <authorList>
            <person name="Rey-Velasco X."/>
        </authorList>
    </citation>
    <scope>NUCLEOTIDE SEQUENCE [LARGE SCALE GENOMIC DNA]</scope>
    <source>
        <strain evidence="3 4">P385</strain>
    </source>
</reference>
<dbReference type="Gene3D" id="3.90.1200.10">
    <property type="match status" value="1"/>
</dbReference>
<dbReference type="PANTHER" id="PTHR12149:SF8">
    <property type="entry name" value="PROTEIN-RIBULOSAMINE 3-KINASE"/>
    <property type="match status" value="1"/>
</dbReference>
<evidence type="ECO:0000256" key="2">
    <source>
        <dbReference type="PIRNR" id="PIRNR006221"/>
    </source>
</evidence>
<dbReference type="PANTHER" id="PTHR12149">
    <property type="entry name" value="FRUCTOSAMINE 3 KINASE-RELATED PROTEIN"/>
    <property type="match status" value="1"/>
</dbReference>
<dbReference type="PIRSF" id="PIRSF006221">
    <property type="entry name" value="Ketosamine-3-kinase"/>
    <property type="match status" value="1"/>
</dbReference>
<organism evidence="3 4">
    <name type="scientific">Spectribacter acetivorans</name>
    <dbReference type="NCBI Taxonomy" id="3075603"/>
    <lineage>
        <taxon>Bacteria</taxon>
        <taxon>Pseudomonadati</taxon>
        <taxon>Pseudomonadota</taxon>
        <taxon>Gammaproteobacteria</taxon>
        <taxon>Salinisphaerales</taxon>
        <taxon>Salinisphaeraceae</taxon>
        <taxon>Spectribacter</taxon>
    </lineage>
</organism>
<dbReference type="GO" id="GO:0016301">
    <property type="term" value="F:kinase activity"/>
    <property type="evidence" value="ECO:0007669"/>
    <property type="project" value="UniProtKB-KW"/>
</dbReference>
<evidence type="ECO:0000313" key="4">
    <source>
        <dbReference type="Proteomes" id="UP001259982"/>
    </source>
</evidence>
<comment type="caution">
    <text evidence="3">The sequence shown here is derived from an EMBL/GenBank/DDBJ whole genome shotgun (WGS) entry which is preliminary data.</text>
</comment>
<dbReference type="Gene3D" id="3.30.200.20">
    <property type="entry name" value="Phosphorylase Kinase, domain 1"/>
    <property type="match status" value="1"/>
</dbReference>
<dbReference type="RefSeq" id="WP_311658987.1">
    <property type="nucleotide sequence ID" value="NZ_JAVRHY010000008.1"/>
</dbReference>
<gene>
    <name evidence="3" type="ORF">RM531_09880</name>
</gene>
<comment type="similarity">
    <text evidence="1 2">Belongs to the fructosamine kinase family.</text>
</comment>
<keyword evidence="4" id="KW-1185">Reference proteome</keyword>
<keyword evidence="2" id="KW-0808">Transferase</keyword>
<dbReference type="EMBL" id="JAVRHY010000008">
    <property type="protein sequence ID" value="MDT0618781.1"/>
    <property type="molecule type" value="Genomic_DNA"/>
</dbReference>
<evidence type="ECO:0000313" key="3">
    <source>
        <dbReference type="EMBL" id="MDT0618781.1"/>
    </source>
</evidence>
<accession>A0ABU3BCR5</accession>
<dbReference type="Proteomes" id="UP001259982">
    <property type="component" value="Unassembled WGS sequence"/>
</dbReference>
<dbReference type="InterPro" id="IPR016477">
    <property type="entry name" value="Fructo-/Ketosamine-3-kinase"/>
</dbReference>
<dbReference type="Pfam" id="PF03881">
    <property type="entry name" value="Fructosamin_kin"/>
    <property type="match status" value="1"/>
</dbReference>
<dbReference type="InterPro" id="IPR011009">
    <property type="entry name" value="Kinase-like_dom_sf"/>
</dbReference>
<dbReference type="SUPFAM" id="SSF56112">
    <property type="entry name" value="Protein kinase-like (PK-like)"/>
    <property type="match status" value="1"/>
</dbReference>